<evidence type="ECO:0000313" key="3">
    <source>
        <dbReference type="Proteomes" id="UP000285209"/>
    </source>
</evidence>
<reference evidence="2 3" key="1">
    <citation type="submission" date="2018-08" db="EMBL/GenBank/DDBJ databases">
        <title>A genome reference for cultivated species of the human gut microbiota.</title>
        <authorList>
            <person name="Zou Y."/>
            <person name="Xue W."/>
            <person name="Luo G."/>
        </authorList>
    </citation>
    <scope>NUCLEOTIDE SEQUENCE [LARGE SCALE GENOMIC DNA]</scope>
    <source>
        <strain evidence="2 3">AM54-25XD</strain>
    </source>
</reference>
<organism evidence="2 3">
    <name type="scientific">Agathobacter rectalis</name>
    <dbReference type="NCBI Taxonomy" id="39491"/>
    <lineage>
        <taxon>Bacteria</taxon>
        <taxon>Bacillati</taxon>
        <taxon>Bacillota</taxon>
        <taxon>Clostridia</taxon>
        <taxon>Lachnospirales</taxon>
        <taxon>Lachnospiraceae</taxon>
        <taxon>Agathobacter</taxon>
    </lineage>
</organism>
<feature type="region of interest" description="Disordered" evidence="1">
    <location>
        <begin position="48"/>
        <end position="76"/>
    </location>
</feature>
<proteinExistence type="predicted"/>
<dbReference type="AlphaFoldDB" id="A0A413M0P0"/>
<feature type="non-terminal residue" evidence="2">
    <location>
        <position position="1"/>
    </location>
</feature>
<dbReference type="Proteomes" id="UP000285209">
    <property type="component" value="Unassembled WGS sequence"/>
</dbReference>
<dbReference type="EMBL" id="QSDV01000061">
    <property type="protein sequence ID" value="RGZ13367.1"/>
    <property type="molecule type" value="Genomic_DNA"/>
</dbReference>
<gene>
    <name evidence="2" type="ORF">DXA03_15550</name>
</gene>
<evidence type="ECO:0000256" key="1">
    <source>
        <dbReference type="SAM" id="MobiDB-lite"/>
    </source>
</evidence>
<sequence length="117" mass="12998">AAQSARGCKVLSVTDTINGYDSITEEVLVTDEVDPGAEKARKELEERLEKRKAEKKETEERLEKQRAEKQEQEERQYNLKIDGKDVADLTGKMVELVGTSIPIGVTESGVSTFDVLA</sequence>
<protein>
    <submittedName>
        <fullName evidence="2">Uncharacterized protein</fullName>
    </submittedName>
</protein>
<evidence type="ECO:0000313" key="2">
    <source>
        <dbReference type="EMBL" id="RGZ13367.1"/>
    </source>
</evidence>
<accession>A0A413M0P0</accession>
<name>A0A413M0P0_9FIRM</name>
<comment type="caution">
    <text evidence="2">The sequence shown here is derived from an EMBL/GenBank/DDBJ whole genome shotgun (WGS) entry which is preliminary data.</text>
</comment>